<reference evidence="1" key="1">
    <citation type="submission" date="2022-07" db="EMBL/GenBank/DDBJ databases">
        <title>Phylogenomic reconstructions and comparative analyses of Kickxellomycotina fungi.</title>
        <authorList>
            <person name="Reynolds N.K."/>
            <person name="Stajich J.E."/>
            <person name="Barry K."/>
            <person name="Grigoriev I.V."/>
            <person name="Crous P."/>
            <person name="Smith M.E."/>
        </authorList>
    </citation>
    <scope>NUCLEOTIDE SEQUENCE</scope>
    <source>
        <strain evidence="1">CBS 102833</strain>
    </source>
</reference>
<dbReference type="Proteomes" id="UP001140096">
    <property type="component" value="Unassembled WGS sequence"/>
</dbReference>
<keyword evidence="2" id="KW-1185">Reference proteome</keyword>
<gene>
    <name evidence="1" type="ORF">H4S07_004465</name>
</gene>
<dbReference type="EMBL" id="JANBUP010001815">
    <property type="protein sequence ID" value="KAJ2803402.1"/>
    <property type="molecule type" value="Genomic_DNA"/>
</dbReference>
<sequence length="126" mass="14151">MGDSASTAPSATLPLGGGEHHNILKRMSVYQQQRRVSRNIPNFDTEDGYSPRQVEDISLHDDTYSPSRPGARRQSSMAASVRSSIYYLDDGSVQPYTGYAFAQQERPPQPSARHAERGRHLRKRPH</sequence>
<protein>
    <submittedName>
        <fullName evidence="1">Uncharacterized protein</fullName>
    </submittedName>
</protein>
<organism evidence="1 2">
    <name type="scientific">Coemansia furcata</name>
    <dbReference type="NCBI Taxonomy" id="417177"/>
    <lineage>
        <taxon>Eukaryota</taxon>
        <taxon>Fungi</taxon>
        <taxon>Fungi incertae sedis</taxon>
        <taxon>Zoopagomycota</taxon>
        <taxon>Kickxellomycotina</taxon>
        <taxon>Kickxellomycetes</taxon>
        <taxon>Kickxellales</taxon>
        <taxon>Kickxellaceae</taxon>
        <taxon>Coemansia</taxon>
    </lineage>
</organism>
<name>A0ACC1L889_9FUNG</name>
<evidence type="ECO:0000313" key="1">
    <source>
        <dbReference type="EMBL" id="KAJ2803402.1"/>
    </source>
</evidence>
<evidence type="ECO:0000313" key="2">
    <source>
        <dbReference type="Proteomes" id="UP001140096"/>
    </source>
</evidence>
<accession>A0ACC1L889</accession>
<comment type="caution">
    <text evidence="1">The sequence shown here is derived from an EMBL/GenBank/DDBJ whole genome shotgun (WGS) entry which is preliminary data.</text>
</comment>
<proteinExistence type="predicted"/>